<dbReference type="EMBL" id="BGPR01000262">
    <property type="protein sequence ID" value="GBM08886.1"/>
    <property type="molecule type" value="Genomic_DNA"/>
</dbReference>
<evidence type="ECO:0000313" key="2">
    <source>
        <dbReference type="EMBL" id="GBM08886.1"/>
    </source>
</evidence>
<feature type="region of interest" description="Disordered" evidence="1">
    <location>
        <begin position="1"/>
        <end position="22"/>
    </location>
</feature>
<proteinExistence type="predicted"/>
<protein>
    <submittedName>
        <fullName evidence="2">Uncharacterized protein</fullName>
    </submittedName>
</protein>
<comment type="caution">
    <text evidence="2">The sequence shown here is derived from an EMBL/GenBank/DDBJ whole genome shotgun (WGS) entry which is preliminary data.</text>
</comment>
<sequence>MAKRRPAGVVHATHPNTEYPTG</sequence>
<keyword evidence="3" id="KW-1185">Reference proteome</keyword>
<accession>A0A4Y2CYB8</accession>
<dbReference type="AlphaFoldDB" id="A0A4Y2CYB8"/>
<name>A0A4Y2CYB8_ARAVE</name>
<organism evidence="2 3">
    <name type="scientific">Araneus ventricosus</name>
    <name type="common">Orbweaver spider</name>
    <name type="synonym">Epeira ventricosa</name>
    <dbReference type="NCBI Taxonomy" id="182803"/>
    <lineage>
        <taxon>Eukaryota</taxon>
        <taxon>Metazoa</taxon>
        <taxon>Ecdysozoa</taxon>
        <taxon>Arthropoda</taxon>
        <taxon>Chelicerata</taxon>
        <taxon>Arachnida</taxon>
        <taxon>Araneae</taxon>
        <taxon>Araneomorphae</taxon>
        <taxon>Entelegynae</taxon>
        <taxon>Araneoidea</taxon>
        <taxon>Araneidae</taxon>
        <taxon>Araneus</taxon>
    </lineage>
</organism>
<evidence type="ECO:0000313" key="3">
    <source>
        <dbReference type="Proteomes" id="UP000499080"/>
    </source>
</evidence>
<feature type="non-terminal residue" evidence="2">
    <location>
        <position position="22"/>
    </location>
</feature>
<evidence type="ECO:0000256" key="1">
    <source>
        <dbReference type="SAM" id="MobiDB-lite"/>
    </source>
</evidence>
<dbReference type="Proteomes" id="UP000499080">
    <property type="component" value="Unassembled WGS sequence"/>
</dbReference>
<gene>
    <name evidence="2" type="ORF">AVEN_57436_1</name>
</gene>
<reference evidence="2 3" key="1">
    <citation type="journal article" date="2019" name="Sci. Rep.">
        <title>Orb-weaving spider Araneus ventricosus genome elucidates the spidroin gene catalogue.</title>
        <authorList>
            <person name="Kono N."/>
            <person name="Nakamura H."/>
            <person name="Ohtoshi R."/>
            <person name="Moran D.A.P."/>
            <person name="Shinohara A."/>
            <person name="Yoshida Y."/>
            <person name="Fujiwara M."/>
            <person name="Mori M."/>
            <person name="Tomita M."/>
            <person name="Arakawa K."/>
        </authorList>
    </citation>
    <scope>NUCLEOTIDE SEQUENCE [LARGE SCALE GENOMIC DNA]</scope>
</reference>